<dbReference type="InterPro" id="IPR023772">
    <property type="entry name" value="DNA-bd_HTH_TetR-type_CS"/>
</dbReference>
<keyword evidence="1 2" id="KW-0238">DNA-binding</keyword>
<keyword evidence="5" id="KW-1185">Reference proteome</keyword>
<evidence type="ECO:0000313" key="4">
    <source>
        <dbReference type="EMBL" id="QEA15234.1"/>
    </source>
</evidence>
<dbReference type="InterPro" id="IPR050624">
    <property type="entry name" value="HTH-type_Tx_Regulator"/>
</dbReference>
<reference evidence="4 5" key="1">
    <citation type="journal article" date="2013" name="J. Microbiol. Biotechnol.">
        <title>Novosphingobium ginsenosidimutans sp. nov., with the ability to convert ginsenoside.</title>
        <authorList>
            <person name="Kim J.K."/>
            <person name="He D."/>
            <person name="Liu Q.M."/>
            <person name="Park H.Y."/>
            <person name="Jung M.S."/>
            <person name="Yoon M.H."/>
            <person name="Kim S.C."/>
            <person name="Im W.T."/>
        </authorList>
    </citation>
    <scope>NUCLEOTIDE SEQUENCE [LARGE SCALE GENOMIC DNA]</scope>
    <source>
        <strain evidence="4 5">FW-6</strain>
    </source>
</reference>
<dbReference type="Proteomes" id="UP000321172">
    <property type="component" value="Chromosome"/>
</dbReference>
<dbReference type="Gene3D" id="1.10.10.60">
    <property type="entry name" value="Homeodomain-like"/>
    <property type="match status" value="1"/>
</dbReference>
<dbReference type="SUPFAM" id="SSF48498">
    <property type="entry name" value="Tetracyclin repressor-like, C-terminal domain"/>
    <property type="match status" value="1"/>
</dbReference>
<feature type="domain" description="HTH tetR-type" evidence="3">
    <location>
        <begin position="17"/>
        <end position="77"/>
    </location>
</feature>
<dbReference type="PANTHER" id="PTHR43479:SF11">
    <property type="entry name" value="ACREF_ENVCD OPERON REPRESSOR-RELATED"/>
    <property type="match status" value="1"/>
</dbReference>
<evidence type="ECO:0000313" key="5">
    <source>
        <dbReference type="Proteomes" id="UP000321172"/>
    </source>
</evidence>
<evidence type="ECO:0000256" key="2">
    <source>
        <dbReference type="PROSITE-ProRule" id="PRU00335"/>
    </source>
</evidence>
<dbReference type="SUPFAM" id="SSF46689">
    <property type="entry name" value="Homeodomain-like"/>
    <property type="match status" value="1"/>
</dbReference>
<dbReference type="KEGG" id="ngf:FRF71_03240"/>
<protein>
    <submittedName>
        <fullName evidence="4">TetR/AcrR family transcriptional regulator</fullName>
    </submittedName>
</protein>
<name>A0A5B8S272_9SPHN</name>
<accession>A0A5B8S272</accession>
<dbReference type="InterPro" id="IPR009057">
    <property type="entry name" value="Homeodomain-like_sf"/>
</dbReference>
<feature type="DNA-binding region" description="H-T-H motif" evidence="2">
    <location>
        <begin position="40"/>
        <end position="59"/>
    </location>
</feature>
<dbReference type="Pfam" id="PF00440">
    <property type="entry name" value="TetR_N"/>
    <property type="match status" value="1"/>
</dbReference>
<dbReference type="InterPro" id="IPR001647">
    <property type="entry name" value="HTH_TetR"/>
</dbReference>
<evidence type="ECO:0000259" key="3">
    <source>
        <dbReference type="PROSITE" id="PS50977"/>
    </source>
</evidence>
<dbReference type="InterPro" id="IPR036271">
    <property type="entry name" value="Tet_transcr_reg_TetR-rel_C_sf"/>
</dbReference>
<evidence type="ECO:0000256" key="1">
    <source>
        <dbReference type="ARBA" id="ARBA00023125"/>
    </source>
</evidence>
<dbReference type="OrthoDB" id="9811084at2"/>
<dbReference type="PRINTS" id="PR00455">
    <property type="entry name" value="HTHTETR"/>
</dbReference>
<dbReference type="AlphaFoldDB" id="A0A5B8S272"/>
<proteinExistence type="predicted"/>
<dbReference type="GO" id="GO:0003677">
    <property type="term" value="F:DNA binding"/>
    <property type="evidence" value="ECO:0007669"/>
    <property type="project" value="UniProtKB-UniRule"/>
</dbReference>
<dbReference type="RefSeq" id="WP_147089214.1">
    <property type="nucleotide sequence ID" value="NZ_BAABJD010000001.1"/>
</dbReference>
<dbReference type="PROSITE" id="PS50977">
    <property type="entry name" value="HTH_TETR_2"/>
    <property type="match status" value="1"/>
</dbReference>
<sequence length="199" mass="22383">MDAAANLPREPRTERGRRTQRTILDAAAAEFGDKGFHESSIVSITQRAGVALGSFYTYFESKEALFKALVLDMSEQVRQLALPIVAEARDPVETELSVLTRFLEFAREHSEIYRIIDEAEFVAPEAWRAHYYGGASRIFARLKAAKDRGEITGEVDEIHAWAIIGMNVFLGLRYGVLERDRSPEEVAAIANQLLQRGLR</sequence>
<dbReference type="EMBL" id="CP042345">
    <property type="protein sequence ID" value="QEA15234.1"/>
    <property type="molecule type" value="Genomic_DNA"/>
</dbReference>
<organism evidence="4 5">
    <name type="scientific">Novosphingobium ginsenosidimutans</name>
    <dbReference type="NCBI Taxonomy" id="1176536"/>
    <lineage>
        <taxon>Bacteria</taxon>
        <taxon>Pseudomonadati</taxon>
        <taxon>Pseudomonadota</taxon>
        <taxon>Alphaproteobacteria</taxon>
        <taxon>Sphingomonadales</taxon>
        <taxon>Sphingomonadaceae</taxon>
        <taxon>Novosphingobium</taxon>
    </lineage>
</organism>
<dbReference type="Gene3D" id="1.10.357.10">
    <property type="entry name" value="Tetracycline Repressor, domain 2"/>
    <property type="match status" value="1"/>
</dbReference>
<gene>
    <name evidence="4" type="ORF">FRF71_03240</name>
</gene>
<dbReference type="PANTHER" id="PTHR43479">
    <property type="entry name" value="ACREF/ENVCD OPERON REPRESSOR-RELATED"/>
    <property type="match status" value="1"/>
</dbReference>
<dbReference type="PROSITE" id="PS01081">
    <property type="entry name" value="HTH_TETR_1"/>
    <property type="match status" value="1"/>
</dbReference>